<dbReference type="RefSeq" id="XP_014506318.1">
    <property type="nucleotide sequence ID" value="XM_014650832.1"/>
</dbReference>
<gene>
    <name evidence="4" type="primary">LOC106766074</name>
</gene>
<proteinExistence type="predicted"/>
<dbReference type="GeneID" id="106766074"/>
<name>A0A1S3UJV6_VIGRR</name>
<reference evidence="4" key="2">
    <citation type="submission" date="2025-08" db="UniProtKB">
        <authorList>
            <consortium name="RefSeq"/>
        </authorList>
    </citation>
    <scope>IDENTIFICATION</scope>
    <source>
        <tissue evidence="4">Leaf</tissue>
    </source>
</reference>
<keyword evidence="3" id="KW-1185">Reference proteome</keyword>
<evidence type="ECO:0000256" key="1">
    <source>
        <dbReference type="SAM" id="MobiDB-lite"/>
    </source>
</evidence>
<dbReference type="OrthoDB" id="1750196at2759"/>
<protein>
    <submittedName>
        <fullName evidence="4">Uncharacterized protein LOC106766074</fullName>
    </submittedName>
</protein>
<dbReference type="Pfam" id="PF03732">
    <property type="entry name" value="Retrotrans_gag"/>
    <property type="match status" value="1"/>
</dbReference>
<dbReference type="PANTHER" id="PTHR32108">
    <property type="entry name" value="DNA-DIRECTED RNA POLYMERASE SUBUNIT ALPHA"/>
    <property type="match status" value="1"/>
</dbReference>
<accession>A0A1S3UJV6</accession>
<dbReference type="Proteomes" id="UP000087766">
    <property type="component" value="Chromosome 7"/>
</dbReference>
<dbReference type="KEGG" id="vra:106766074"/>
<feature type="region of interest" description="Disordered" evidence="1">
    <location>
        <begin position="339"/>
        <end position="392"/>
    </location>
</feature>
<sequence>MEDWEEEREIVKVDISQLKDQVGQILEALKAMKTAGETSSSKAEDNAHPPVHNVVGTQFTFPMYGLPPGYTPPIGDHSEAEHTSLASPITNSVLPINTQGPILTKEMKMNETIKSPYTVVAHDVSTKATIHTGTKEEKSKLEALEDRMKAIEGIESYGFGDVARLSLAPRVTIPHKFKVPEFEKYKDLANAFVRQYKYNMHVASDRLQLHHMSKKEEESFKEYAQRWRELAAQVEPPLYDKEMVAMFVSTLQPPFYEHMIGNVSSNFADIIIIGERIEIGLKNGKITSQATTSKKFVFNSGKEKERGVHATSTILMWRGHAPTHNYRPIPSYPPYVNNTMSGSQTRPRPPGYYQPQQASNNAWGTGAGLGPDQKVGQSAHPKRNPEKNFTPIPMTYTEILPHLLKKGLAAIRPMKPLQPPYPKSFDANARCGFHGGAVGHSTEMCTSLKFKVQSLIDAGWLKFQEDKPSVEVNPLAKHGST</sequence>
<evidence type="ECO:0000313" key="4">
    <source>
        <dbReference type="RefSeq" id="XP_014506318.1"/>
    </source>
</evidence>
<reference evidence="3" key="1">
    <citation type="journal article" date="2014" name="Nat. Commun.">
        <title>Genome sequence of mungbean and insights into evolution within Vigna species.</title>
        <authorList>
            <person name="Kang Y.J."/>
            <person name="Kim S.K."/>
            <person name="Kim M.Y."/>
            <person name="Lestari P."/>
            <person name="Kim K.H."/>
            <person name="Ha B.K."/>
            <person name="Jun T.H."/>
            <person name="Hwang W.J."/>
            <person name="Lee T."/>
            <person name="Lee J."/>
            <person name="Shim S."/>
            <person name="Yoon M.Y."/>
            <person name="Jang Y.E."/>
            <person name="Han K.S."/>
            <person name="Taeprayoon P."/>
            <person name="Yoon N."/>
            <person name="Somta P."/>
            <person name="Tanya P."/>
            <person name="Kim K.S."/>
            <person name="Gwag J.G."/>
            <person name="Moon J.K."/>
            <person name="Lee Y.H."/>
            <person name="Park B.S."/>
            <person name="Bombarely A."/>
            <person name="Doyle J.J."/>
            <person name="Jackson S.A."/>
            <person name="Schafleitner R."/>
            <person name="Srinives P."/>
            <person name="Varshney R.K."/>
            <person name="Lee S.H."/>
        </authorList>
    </citation>
    <scope>NUCLEOTIDE SEQUENCE [LARGE SCALE GENOMIC DNA]</scope>
    <source>
        <strain evidence="3">cv. VC1973A</strain>
    </source>
</reference>
<evidence type="ECO:0000313" key="3">
    <source>
        <dbReference type="Proteomes" id="UP000087766"/>
    </source>
</evidence>
<feature type="domain" description="Retrotransposon gag" evidence="2">
    <location>
        <begin position="182"/>
        <end position="252"/>
    </location>
</feature>
<organism evidence="3 4">
    <name type="scientific">Vigna radiata var. radiata</name>
    <name type="common">Mung bean</name>
    <name type="synonym">Phaseolus aureus</name>
    <dbReference type="NCBI Taxonomy" id="3916"/>
    <lineage>
        <taxon>Eukaryota</taxon>
        <taxon>Viridiplantae</taxon>
        <taxon>Streptophyta</taxon>
        <taxon>Embryophyta</taxon>
        <taxon>Tracheophyta</taxon>
        <taxon>Spermatophyta</taxon>
        <taxon>Magnoliopsida</taxon>
        <taxon>eudicotyledons</taxon>
        <taxon>Gunneridae</taxon>
        <taxon>Pentapetalae</taxon>
        <taxon>rosids</taxon>
        <taxon>fabids</taxon>
        <taxon>Fabales</taxon>
        <taxon>Fabaceae</taxon>
        <taxon>Papilionoideae</taxon>
        <taxon>50 kb inversion clade</taxon>
        <taxon>NPAAA clade</taxon>
        <taxon>indigoferoid/millettioid clade</taxon>
        <taxon>Phaseoleae</taxon>
        <taxon>Vigna</taxon>
    </lineage>
</organism>
<dbReference type="AlphaFoldDB" id="A0A1S3UJV6"/>
<dbReference type="PANTHER" id="PTHR32108:SF9">
    <property type="entry name" value="REVERSE TRANSCRIPTASE RNASE H-LIKE DOMAIN-CONTAINING PROTEIN"/>
    <property type="match status" value="1"/>
</dbReference>
<evidence type="ECO:0000259" key="2">
    <source>
        <dbReference type="Pfam" id="PF03732"/>
    </source>
</evidence>
<dbReference type="InterPro" id="IPR005162">
    <property type="entry name" value="Retrotrans_gag_dom"/>
</dbReference>